<evidence type="ECO:0000256" key="1">
    <source>
        <dbReference type="SAM" id="SignalP"/>
    </source>
</evidence>
<reference evidence="2" key="1">
    <citation type="submission" date="2014-08" db="EMBL/GenBank/DDBJ databases">
        <title>Comparative genomics of the Paenibacillus odorifer group.</title>
        <authorList>
            <person name="den Bakker H.C."/>
            <person name="Tsai Y.-C.Y.-C."/>
            <person name="Martin N."/>
            <person name="Korlach J."/>
            <person name="Wiedmann M."/>
        </authorList>
    </citation>
    <scope>NUCLEOTIDE SEQUENCE [LARGE SCALE GENOMIC DNA]</scope>
    <source>
        <strain evidence="2">DSM 13188</strain>
    </source>
</reference>
<dbReference type="EMBL" id="CP009285">
    <property type="protein sequence ID" value="AIQ59138.1"/>
    <property type="molecule type" value="Genomic_DNA"/>
</dbReference>
<evidence type="ECO:0008006" key="4">
    <source>
        <dbReference type="Google" id="ProtNLM"/>
    </source>
</evidence>
<dbReference type="KEGG" id="pbd:PBOR_21025"/>
<keyword evidence="3" id="KW-1185">Reference proteome</keyword>
<gene>
    <name evidence="2" type="ORF">PBOR_21025</name>
</gene>
<feature type="chain" id="PRO_5001846526" description="PepSY domain-containing protein" evidence="1">
    <location>
        <begin position="27"/>
        <end position="168"/>
    </location>
</feature>
<proteinExistence type="predicted"/>
<accession>A0A089LIZ1</accession>
<dbReference type="AlphaFoldDB" id="A0A089LIZ1"/>
<organism evidence="2 3">
    <name type="scientific">Paenibacillus borealis</name>
    <dbReference type="NCBI Taxonomy" id="160799"/>
    <lineage>
        <taxon>Bacteria</taxon>
        <taxon>Bacillati</taxon>
        <taxon>Bacillota</taxon>
        <taxon>Bacilli</taxon>
        <taxon>Bacillales</taxon>
        <taxon>Paenibacillaceae</taxon>
        <taxon>Paenibacillus</taxon>
    </lineage>
</organism>
<dbReference type="Proteomes" id="UP000029518">
    <property type="component" value="Chromosome"/>
</dbReference>
<dbReference type="HOGENOM" id="CLU_1584862_0_0_9"/>
<dbReference type="RefSeq" id="WP_042214743.1">
    <property type="nucleotide sequence ID" value="NZ_CP009285.1"/>
</dbReference>
<name>A0A089LIZ1_PAEBO</name>
<evidence type="ECO:0000313" key="2">
    <source>
        <dbReference type="EMBL" id="AIQ59138.1"/>
    </source>
</evidence>
<feature type="signal peptide" evidence="1">
    <location>
        <begin position="1"/>
        <end position="26"/>
    </location>
</feature>
<evidence type="ECO:0000313" key="3">
    <source>
        <dbReference type="Proteomes" id="UP000029518"/>
    </source>
</evidence>
<sequence>MLTAKRSLVTMVISTVILCSYGFAAAAHSDLISKEEAAVTVLDKERLNSLGIQLNPPTSSNMVITKKQAISLAHKSAPRFASEAKEVVIEYQLMTYPYLTAFSEQALSKNVQLRREGYLNKTPVYIVNFKGIQGTGHAAKGQKVPTYNEFNVVIDAGNGETLFSFTYQ</sequence>
<keyword evidence="1" id="KW-0732">Signal</keyword>
<protein>
    <recommendedName>
        <fullName evidence="4">PepSY domain-containing protein</fullName>
    </recommendedName>
</protein>